<dbReference type="AlphaFoldDB" id="A0A918DH68"/>
<reference evidence="3" key="2">
    <citation type="submission" date="2020-09" db="EMBL/GenBank/DDBJ databases">
        <authorList>
            <person name="Sun Q."/>
            <person name="Zhou Y."/>
        </authorList>
    </citation>
    <scope>NUCLEOTIDE SEQUENCE</scope>
    <source>
        <strain evidence="3">CGMCC 1.7086</strain>
    </source>
</reference>
<evidence type="ECO:0000256" key="2">
    <source>
        <dbReference type="PIRSR" id="PIRSR011396-2"/>
    </source>
</evidence>
<dbReference type="Proteomes" id="UP000606935">
    <property type="component" value="Unassembled WGS sequence"/>
</dbReference>
<dbReference type="RefSeq" id="WP_188689981.1">
    <property type="nucleotide sequence ID" value="NZ_BMLS01000001.1"/>
</dbReference>
<dbReference type="PANTHER" id="PTHR43747">
    <property type="entry name" value="FAD-BINDING PROTEIN"/>
    <property type="match status" value="1"/>
</dbReference>
<gene>
    <name evidence="3" type="primary">prnA</name>
    <name evidence="3" type="ORF">GCM10010982_05650</name>
</gene>
<keyword evidence="2" id="KW-0274">FAD</keyword>
<keyword evidence="2" id="KW-0285">Flavoprotein</keyword>
<feature type="binding site" evidence="2">
    <location>
        <begin position="14"/>
        <end position="17"/>
    </location>
    <ligand>
        <name>FAD</name>
        <dbReference type="ChEBI" id="CHEBI:57692"/>
    </ligand>
</feature>
<sequence>MLNSKPRKILIVGGGTAGWMAANLLVSKWPDVDISLVESEDIGIIGVGEGSTPHLKLFFDAIKVSDQEWMPHCNATYKNGITFDNWSHIAGFESYFHPFAAQTDDTFTLPHFFNNIRARMQGYQVDAHPDKYFLETYLTRQQLGPLPAESFPFGVAYGYHFDSGLLGQFLAKRAQKQGVNKIVANVVDVALNHEGNLAAVKLSDGTTLDADFFIDCSGFHALLLQKALGVSFISFKDNLFNDAAVVMPSPVTEVLPVETKSTALSNGWAWKIPLTNRFGNGYVYSGDYIDADKAETELRQHLGLLEADVDARHLRMKVGRVAKHWHKNCLAVGLSQGFIEPLEATAIALSFNTIAQFMQYFQQGNFSNQFAAEFNQDINARFDGIRDYVVCHYKANQRKDNDYWRDNAANTHISETLNKILYLWQHSPDFVGEMYKHNLMGSYQPKSWACMLAGYGVFPPLRAELAVDLAAQQREAEALYDFIRRCGLNFKNHRALLANMAG</sequence>
<accession>A0A918DH68</accession>
<feature type="binding site" evidence="2">
    <location>
        <position position="343"/>
    </location>
    <ligand>
        <name>L-tryptophan</name>
        <dbReference type="ChEBI" id="CHEBI:57912"/>
    </ligand>
</feature>
<evidence type="ECO:0000256" key="1">
    <source>
        <dbReference type="PIRSR" id="PIRSR011396-1"/>
    </source>
</evidence>
<dbReference type="InterPro" id="IPR006905">
    <property type="entry name" value="Flavin_halogenase"/>
</dbReference>
<feature type="active site" evidence="1">
    <location>
        <position position="78"/>
    </location>
</feature>
<feature type="binding site" evidence="2">
    <location>
        <position position="186"/>
    </location>
    <ligand>
        <name>FAD</name>
        <dbReference type="ChEBI" id="CHEBI:57692"/>
    </ligand>
</feature>
<comment type="caution">
    <text evidence="3">The sequence shown here is derived from an EMBL/GenBank/DDBJ whole genome shotgun (WGS) entry which is preliminary data.</text>
</comment>
<evidence type="ECO:0000313" key="3">
    <source>
        <dbReference type="EMBL" id="GGO64967.1"/>
    </source>
</evidence>
<dbReference type="InterPro" id="IPR036188">
    <property type="entry name" value="FAD/NAD-bd_sf"/>
</dbReference>
<keyword evidence="4" id="KW-1185">Reference proteome</keyword>
<feature type="binding site" evidence="2">
    <location>
        <position position="78"/>
    </location>
    <ligand>
        <name>7-chloro-L-tryptophan</name>
        <dbReference type="ChEBI" id="CHEBI:58713"/>
    </ligand>
</feature>
<protein>
    <submittedName>
        <fullName evidence="3">Tryptophan halogenase</fullName>
    </submittedName>
</protein>
<dbReference type="GO" id="GO:0000166">
    <property type="term" value="F:nucleotide binding"/>
    <property type="evidence" value="ECO:0007669"/>
    <property type="project" value="UniProtKB-KW"/>
</dbReference>
<name>A0A918DH68_9ALTE</name>
<dbReference type="SUPFAM" id="SSF51905">
    <property type="entry name" value="FAD/NAD(P)-binding domain"/>
    <property type="match status" value="1"/>
</dbReference>
<feature type="binding site" evidence="2">
    <location>
        <position position="334"/>
    </location>
    <ligand>
        <name>FAD</name>
        <dbReference type="ChEBI" id="CHEBI:57692"/>
    </ligand>
</feature>
<dbReference type="PANTHER" id="PTHR43747:SF4">
    <property type="entry name" value="FLAVIN-DEPENDENT TRYPTOPHAN HALOGENASE"/>
    <property type="match status" value="1"/>
</dbReference>
<dbReference type="PIRSF" id="PIRSF011396">
    <property type="entry name" value="Trp_halogenase"/>
    <property type="match status" value="1"/>
</dbReference>
<organism evidence="3 4">
    <name type="scientific">Bowmanella pacifica</name>
    <dbReference type="NCBI Taxonomy" id="502051"/>
    <lineage>
        <taxon>Bacteria</taxon>
        <taxon>Pseudomonadati</taxon>
        <taxon>Pseudomonadota</taxon>
        <taxon>Gammaproteobacteria</taxon>
        <taxon>Alteromonadales</taxon>
        <taxon>Alteromonadaceae</taxon>
        <taxon>Bowmanella</taxon>
    </lineage>
</organism>
<keyword evidence="2" id="KW-0547">Nucleotide-binding</keyword>
<dbReference type="InterPro" id="IPR050816">
    <property type="entry name" value="Flavin-dep_Halogenase_NPB"/>
</dbReference>
<evidence type="ECO:0000313" key="4">
    <source>
        <dbReference type="Proteomes" id="UP000606935"/>
    </source>
</evidence>
<dbReference type="InterPro" id="IPR033856">
    <property type="entry name" value="Trp_halogen"/>
</dbReference>
<dbReference type="Pfam" id="PF04820">
    <property type="entry name" value="Trp_halogenase"/>
    <property type="match status" value="1"/>
</dbReference>
<feature type="binding site" evidence="2">
    <location>
        <position position="347"/>
    </location>
    <ligand>
        <name>FAD</name>
        <dbReference type="ChEBI" id="CHEBI:57692"/>
    </ligand>
</feature>
<dbReference type="EMBL" id="BMLS01000001">
    <property type="protein sequence ID" value="GGO64967.1"/>
    <property type="molecule type" value="Genomic_DNA"/>
</dbReference>
<dbReference type="GO" id="GO:0004497">
    <property type="term" value="F:monooxygenase activity"/>
    <property type="evidence" value="ECO:0007669"/>
    <property type="project" value="InterPro"/>
</dbReference>
<reference evidence="3" key="1">
    <citation type="journal article" date="2014" name="Int. J. Syst. Evol. Microbiol.">
        <title>Complete genome sequence of Corynebacterium casei LMG S-19264T (=DSM 44701T), isolated from a smear-ripened cheese.</title>
        <authorList>
            <consortium name="US DOE Joint Genome Institute (JGI-PGF)"/>
            <person name="Walter F."/>
            <person name="Albersmeier A."/>
            <person name="Kalinowski J."/>
            <person name="Ruckert C."/>
        </authorList>
    </citation>
    <scope>NUCLEOTIDE SEQUENCE</scope>
    <source>
        <strain evidence="3">CGMCC 1.7086</strain>
    </source>
</reference>
<dbReference type="Gene3D" id="3.50.50.60">
    <property type="entry name" value="FAD/NAD(P)-binding domain"/>
    <property type="match status" value="1"/>
</dbReference>
<proteinExistence type="predicted"/>